<dbReference type="PROSITE" id="PS50011">
    <property type="entry name" value="PROTEIN_KINASE_DOM"/>
    <property type="match status" value="1"/>
</dbReference>
<evidence type="ECO:0000256" key="7">
    <source>
        <dbReference type="ARBA" id="ARBA00022734"/>
    </source>
</evidence>
<dbReference type="EC" id="2.7.11.1" evidence="18"/>
<dbReference type="GO" id="GO:0030246">
    <property type="term" value="F:carbohydrate binding"/>
    <property type="evidence" value="ECO:0007669"/>
    <property type="project" value="UniProtKB-KW"/>
</dbReference>
<comment type="similarity">
    <text evidence="18">Belongs to the protein kinase superfamily. Ser/Thr protein kinase family.</text>
</comment>
<keyword evidence="12 19" id="KW-0472">Membrane</keyword>
<comment type="subcellular location">
    <subcellularLocation>
        <location evidence="1">Membrane</location>
        <topology evidence="1">Single-pass type I membrane protein</topology>
    </subcellularLocation>
</comment>
<evidence type="ECO:0000256" key="1">
    <source>
        <dbReference type="ARBA" id="ARBA00004479"/>
    </source>
</evidence>
<dbReference type="InterPro" id="IPR011009">
    <property type="entry name" value="Kinase-like_dom_sf"/>
</dbReference>
<evidence type="ECO:0000313" key="23">
    <source>
        <dbReference type="Proteomes" id="UP001459277"/>
    </source>
</evidence>
<keyword evidence="13" id="KW-1015">Disulfide bond</keyword>
<feature type="domain" description="Bulb-type lectin" evidence="21">
    <location>
        <begin position="52"/>
        <end position="172"/>
    </location>
</feature>
<evidence type="ECO:0000256" key="3">
    <source>
        <dbReference type="ARBA" id="ARBA00022536"/>
    </source>
</evidence>
<dbReference type="PROSITE" id="PS50927">
    <property type="entry name" value="BULB_LECTIN"/>
    <property type="match status" value="1"/>
</dbReference>
<dbReference type="FunFam" id="2.90.10.10:FF:000006">
    <property type="entry name" value="Serine/threonine-protein kinase"/>
    <property type="match status" value="1"/>
</dbReference>
<dbReference type="SMART" id="SM00108">
    <property type="entry name" value="B_lectin"/>
    <property type="match status" value="1"/>
</dbReference>
<evidence type="ECO:0000256" key="12">
    <source>
        <dbReference type="ARBA" id="ARBA00023136"/>
    </source>
</evidence>
<dbReference type="InterPro" id="IPR000719">
    <property type="entry name" value="Prot_kinase_dom"/>
</dbReference>
<dbReference type="GO" id="GO:0005524">
    <property type="term" value="F:ATP binding"/>
    <property type="evidence" value="ECO:0007669"/>
    <property type="project" value="UniProtKB-KW"/>
</dbReference>
<keyword evidence="6" id="KW-0732">Signal</keyword>
<dbReference type="Pfam" id="PF07714">
    <property type="entry name" value="PK_Tyr_Ser-Thr"/>
    <property type="match status" value="1"/>
</dbReference>
<comment type="catalytic activity">
    <reaction evidence="16 18">
        <text>L-threonyl-[protein] + ATP = O-phospho-L-threonyl-[protein] + ADP + H(+)</text>
        <dbReference type="Rhea" id="RHEA:46608"/>
        <dbReference type="Rhea" id="RHEA-COMP:11060"/>
        <dbReference type="Rhea" id="RHEA-COMP:11605"/>
        <dbReference type="ChEBI" id="CHEBI:15378"/>
        <dbReference type="ChEBI" id="CHEBI:30013"/>
        <dbReference type="ChEBI" id="CHEBI:30616"/>
        <dbReference type="ChEBI" id="CHEBI:61977"/>
        <dbReference type="ChEBI" id="CHEBI:456216"/>
        <dbReference type="EC" id="2.7.11.1"/>
    </reaction>
</comment>
<dbReference type="InterPro" id="IPR024171">
    <property type="entry name" value="SRK-like_kinase"/>
</dbReference>
<dbReference type="SUPFAM" id="SSF56112">
    <property type="entry name" value="Protein kinase-like (PK-like)"/>
    <property type="match status" value="1"/>
</dbReference>
<feature type="transmembrane region" description="Helical" evidence="19">
    <location>
        <begin position="503"/>
        <end position="527"/>
    </location>
</feature>
<dbReference type="Gene3D" id="2.90.10.10">
    <property type="entry name" value="Bulb-type lectin domain"/>
    <property type="match status" value="2"/>
</dbReference>
<comment type="catalytic activity">
    <reaction evidence="17 18">
        <text>L-seryl-[protein] + ATP = O-phospho-L-seryl-[protein] + ADP + H(+)</text>
        <dbReference type="Rhea" id="RHEA:17989"/>
        <dbReference type="Rhea" id="RHEA-COMP:9863"/>
        <dbReference type="Rhea" id="RHEA-COMP:11604"/>
        <dbReference type="ChEBI" id="CHEBI:15378"/>
        <dbReference type="ChEBI" id="CHEBI:29999"/>
        <dbReference type="ChEBI" id="CHEBI:30616"/>
        <dbReference type="ChEBI" id="CHEBI:83421"/>
        <dbReference type="ChEBI" id="CHEBI:456216"/>
        <dbReference type="EC" id="2.7.11.1"/>
    </reaction>
</comment>
<name>A0AAW2BZD7_9ROSI</name>
<keyword evidence="15" id="KW-0325">Glycoprotein</keyword>
<evidence type="ECO:0000256" key="17">
    <source>
        <dbReference type="ARBA" id="ARBA00048679"/>
    </source>
</evidence>
<dbReference type="InterPro" id="IPR051343">
    <property type="entry name" value="G-type_lectin_kinases/EP1-like"/>
</dbReference>
<dbReference type="Pfam" id="PF01453">
    <property type="entry name" value="B_lectin"/>
    <property type="match status" value="1"/>
</dbReference>
<dbReference type="SUPFAM" id="SSF51110">
    <property type="entry name" value="alpha-D-mannose-specific plant lectins"/>
    <property type="match status" value="1"/>
</dbReference>
<keyword evidence="5 19" id="KW-0812">Transmembrane</keyword>
<dbReference type="InterPro" id="IPR001245">
    <property type="entry name" value="Ser-Thr/Tyr_kinase_cat_dom"/>
</dbReference>
<keyword evidence="7" id="KW-0430">Lectin</keyword>
<dbReference type="AlphaFoldDB" id="A0AAW2BZD7"/>
<dbReference type="Gene3D" id="3.30.200.20">
    <property type="entry name" value="Phosphorylase Kinase, domain 1"/>
    <property type="match status" value="1"/>
</dbReference>
<comment type="caution">
    <text evidence="22">The sequence shown here is derived from an EMBL/GenBank/DDBJ whole genome shotgun (WGS) entry which is preliminary data.</text>
</comment>
<keyword evidence="2 18" id="KW-0723">Serine/threonine-protein kinase</keyword>
<reference evidence="22 23" key="1">
    <citation type="submission" date="2024-01" db="EMBL/GenBank/DDBJ databases">
        <title>A telomere-to-telomere, gap-free genome of sweet tea (Lithocarpus litseifolius).</title>
        <authorList>
            <person name="Zhou J."/>
        </authorList>
    </citation>
    <scope>NUCLEOTIDE SEQUENCE [LARGE SCALE GENOMIC DNA]</scope>
    <source>
        <strain evidence="22">Zhou-2022a</strain>
        <tissue evidence="22">Leaf</tissue>
    </source>
</reference>
<dbReference type="InterPro" id="IPR036426">
    <property type="entry name" value="Bulb-type_lectin_dom_sf"/>
</dbReference>
<proteinExistence type="inferred from homology"/>
<gene>
    <name evidence="22" type="ORF">SO802_025793</name>
</gene>
<evidence type="ECO:0000256" key="6">
    <source>
        <dbReference type="ARBA" id="ARBA00022729"/>
    </source>
</evidence>
<evidence type="ECO:0000313" key="22">
    <source>
        <dbReference type="EMBL" id="KAK9990808.1"/>
    </source>
</evidence>
<evidence type="ECO:0000256" key="16">
    <source>
        <dbReference type="ARBA" id="ARBA00047899"/>
    </source>
</evidence>
<keyword evidence="3" id="KW-0245">EGF-like domain</keyword>
<evidence type="ECO:0000256" key="2">
    <source>
        <dbReference type="ARBA" id="ARBA00022527"/>
    </source>
</evidence>
<keyword evidence="10 18" id="KW-0067">ATP-binding</keyword>
<evidence type="ECO:0000256" key="14">
    <source>
        <dbReference type="ARBA" id="ARBA00023170"/>
    </source>
</evidence>
<keyword evidence="23" id="KW-1185">Reference proteome</keyword>
<dbReference type="PANTHER" id="PTHR47976:SF49">
    <property type="entry name" value="RECEPTOR-LIKE SERINE_THREONINE-PROTEIN KINASE"/>
    <property type="match status" value="1"/>
</dbReference>
<dbReference type="FunFam" id="1.10.510.10:FF:000237">
    <property type="entry name" value="G-type lectin S-receptor-like serine/threonine-protein kinase"/>
    <property type="match status" value="1"/>
</dbReference>
<keyword evidence="11 19" id="KW-1133">Transmembrane helix</keyword>
<evidence type="ECO:0000256" key="4">
    <source>
        <dbReference type="ARBA" id="ARBA00022679"/>
    </source>
</evidence>
<dbReference type="Proteomes" id="UP001459277">
    <property type="component" value="Unassembled WGS sequence"/>
</dbReference>
<dbReference type="PANTHER" id="PTHR47976">
    <property type="entry name" value="G-TYPE LECTIN S-RECEPTOR-LIKE SERINE/THREONINE-PROTEIN KINASE SD2-5"/>
    <property type="match status" value="1"/>
</dbReference>
<dbReference type="GO" id="GO:0016020">
    <property type="term" value="C:membrane"/>
    <property type="evidence" value="ECO:0007669"/>
    <property type="project" value="UniProtKB-SubCell"/>
</dbReference>
<keyword evidence="4 18" id="KW-0808">Transferase</keyword>
<dbReference type="InterPro" id="IPR001480">
    <property type="entry name" value="Bulb-type_lectin_dom"/>
</dbReference>
<evidence type="ECO:0000256" key="8">
    <source>
        <dbReference type="ARBA" id="ARBA00022741"/>
    </source>
</evidence>
<evidence type="ECO:0000259" key="21">
    <source>
        <dbReference type="PROSITE" id="PS50927"/>
    </source>
</evidence>
<keyword evidence="9 18" id="KW-0418">Kinase</keyword>
<evidence type="ECO:0000256" key="15">
    <source>
        <dbReference type="ARBA" id="ARBA00023180"/>
    </source>
</evidence>
<dbReference type="EMBL" id="JAZDWU010000009">
    <property type="protein sequence ID" value="KAK9990808.1"/>
    <property type="molecule type" value="Genomic_DNA"/>
</dbReference>
<evidence type="ECO:0000256" key="10">
    <source>
        <dbReference type="ARBA" id="ARBA00022840"/>
    </source>
</evidence>
<evidence type="ECO:0000256" key="11">
    <source>
        <dbReference type="ARBA" id="ARBA00022989"/>
    </source>
</evidence>
<evidence type="ECO:0000256" key="13">
    <source>
        <dbReference type="ARBA" id="ARBA00023157"/>
    </source>
</evidence>
<keyword evidence="8 18" id="KW-0547">Nucleotide-binding</keyword>
<keyword evidence="14" id="KW-0675">Receptor</keyword>
<dbReference type="GO" id="GO:0004674">
    <property type="term" value="F:protein serine/threonine kinase activity"/>
    <property type="evidence" value="ECO:0007669"/>
    <property type="project" value="UniProtKB-KW"/>
</dbReference>
<dbReference type="PIRSF" id="PIRSF000641">
    <property type="entry name" value="SRK"/>
    <property type="match status" value="1"/>
</dbReference>
<evidence type="ECO:0000259" key="20">
    <source>
        <dbReference type="PROSITE" id="PS50011"/>
    </source>
</evidence>
<protein>
    <recommendedName>
        <fullName evidence="18">Receptor-like serine/threonine-protein kinase</fullName>
        <ecNumber evidence="18">2.7.11.1</ecNumber>
    </recommendedName>
</protein>
<evidence type="ECO:0000256" key="19">
    <source>
        <dbReference type="SAM" id="Phobius"/>
    </source>
</evidence>
<accession>A0AAW2BZD7</accession>
<dbReference type="FunFam" id="3.30.200.20:FF:000059">
    <property type="entry name" value="S-receptor-like serine/threonine-protein kinase"/>
    <property type="match status" value="1"/>
</dbReference>
<evidence type="ECO:0000256" key="18">
    <source>
        <dbReference type="PIRNR" id="PIRNR000641"/>
    </source>
</evidence>
<feature type="domain" description="Protein kinase" evidence="20">
    <location>
        <begin position="566"/>
        <end position="840"/>
    </location>
</feature>
<evidence type="ECO:0000256" key="9">
    <source>
        <dbReference type="ARBA" id="ARBA00022777"/>
    </source>
</evidence>
<dbReference type="CDD" id="cd14066">
    <property type="entry name" value="STKc_IRAK"/>
    <property type="match status" value="1"/>
</dbReference>
<evidence type="ECO:0000256" key="5">
    <source>
        <dbReference type="ARBA" id="ARBA00022692"/>
    </source>
</evidence>
<sequence length="855" mass="95209">MESFFSKRQKNSSLCAHRVAAYSPMESINVLFLLSTFLLAVDVKAQPNNSINVMIPLGSSLSPSANRTSWLSPSGLFAFGFYPQGNGFAIGIWLVDQPQNTTVWTAYRNNPPVTSKATLDLTRDGKLLFRTEEGEENPVADVSRLAASASMLDSGNFVLYDNSSNVIWESFKYPTDSILGGQNVSNGNDLVSSVSRSNHSSGRFYLRMQSDGNLVSYPVNNTDNPENAYWSSATIISDNVATGSGDPYERGAVGYPYKWGAGCSVFKRSCYGESRGTSGDSIRLSLNQRGLLSLIDYNSSIISVLVNNSYSGDKETTIIYRAILDSDGIFKLYSHQFFGNTSSKVILEWSSLGDQCDVKGFCGFNSYCKGMGFAAECLCFPGFYFVNHKNKFLGCYDNFSVDGCSSSNGPMIPHYSTALPNISWGDYPYSMVRTKQENCENSCLDDCNCGAALYKNGTCNKYKLPLRYGRSQNLSAIAFFKDRRNDDHHRSNPKILMDSKKKIILILSLSLGSIACLCSVIAISCFFKYRRQVHWYRKLSENVNVGFADDFTLRSFSYNELESATDGFRQALSTGSFGSVYKGSLSIGPVTDRTIAVKRLEKFGEEGERKFQAEMTAIGRTHHRNLVQLLGFCIEGTRKLLVYDYMTNGSLADLLFKAKKRPLWKERVRIALEVARGIYYLHQECEVHIIHCNLKPENILMDDTWTAKISDFGMARLSVPNQTRTTMGIEGTSGYSAPEWQKNALISVKIDIYSFGVMLLEIVCCRSNVEVNVSTADEILLSSWVYNCFVVGELDKLVEEENVDMKTLERMVKVGLWCIQEDPALRPPMKNVLLMLEGTMDIAVPPSPSPAISYS</sequence>
<dbReference type="Gene3D" id="1.10.510.10">
    <property type="entry name" value="Transferase(Phosphotransferase) domain 1"/>
    <property type="match status" value="1"/>
</dbReference>
<organism evidence="22 23">
    <name type="scientific">Lithocarpus litseifolius</name>
    <dbReference type="NCBI Taxonomy" id="425828"/>
    <lineage>
        <taxon>Eukaryota</taxon>
        <taxon>Viridiplantae</taxon>
        <taxon>Streptophyta</taxon>
        <taxon>Embryophyta</taxon>
        <taxon>Tracheophyta</taxon>
        <taxon>Spermatophyta</taxon>
        <taxon>Magnoliopsida</taxon>
        <taxon>eudicotyledons</taxon>
        <taxon>Gunneridae</taxon>
        <taxon>Pentapetalae</taxon>
        <taxon>rosids</taxon>
        <taxon>fabids</taxon>
        <taxon>Fagales</taxon>
        <taxon>Fagaceae</taxon>
        <taxon>Lithocarpus</taxon>
    </lineage>
</organism>